<dbReference type="PANTHER" id="PTHR43531">
    <property type="entry name" value="PROTEIN ICFG"/>
    <property type="match status" value="1"/>
</dbReference>
<dbReference type="Gene3D" id="1.10.287.950">
    <property type="entry name" value="Methyl-accepting chemotaxis protein"/>
    <property type="match status" value="1"/>
</dbReference>
<dbReference type="RefSeq" id="WP_242954389.1">
    <property type="nucleotide sequence ID" value="NZ_MZGV01000018.1"/>
</dbReference>
<dbReference type="GO" id="GO:0004888">
    <property type="term" value="F:transmembrane signaling receptor activity"/>
    <property type="evidence" value="ECO:0007669"/>
    <property type="project" value="InterPro"/>
</dbReference>
<dbReference type="Pfam" id="PF18947">
    <property type="entry name" value="HAMP_2"/>
    <property type="match status" value="2"/>
</dbReference>
<comment type="caution">
    <text evidence="7">The sequence shown here is derived from an EMBL/GenBank/DDBJ whole genome shotgun (WGS) entry which is preliminary data.</text>
</comment>
<dbReference type="SMART" id="SM00304">
    <property type="entry name" value="HAMP"/>
    <property type="match status" value="3"/>
</dbReference>
<evidence type="ECO:0000256" key="3">
    <source>
        <dbReference type="PROSITE-ProRule" id="PRU00284"/>
    </source>
</evidence>
<gene>
    <name evidence="7" type="primary">trg</name>
    <name evidence="7" type="ORF">CLORY_19930</name>
</gene>
<dbReference type="PROSITE" id="PS50885">
    <property type="entry name" value="HAMP"/>
    <property type="match status" value="3"/>
</dbReference>
<dbReference type="PANTHER" id="PTHR43531:SF11">
    <property type="entry name" value="METHYL-ACCEPTING CHEMOTAXIS PROTEIN 3"/>
    <property type="match status" value="1"/>
</dbReference>
<evidence type="ECO:0000313" key="7">
    <source>
        <dbReference type="EMBL" id="OPJ61901.1"/>
    </source>
</evidence>
<dbReference type="EMBL" id="MZGV01000018">
    <property type="protein sequence ID" value="OPJ61901.1"/>
    <property type="molecule type" value="Genomic_DNA"/>
</dbReference>
<dbReference type="SUPFAM" id="SSF158472">
    <property type="entry name" value="HAMP domain-like"/>
    <property type="match status" value="1"/>
</dbReference>
<sequence length="640" mass="69732">MKFFNNVKLFVKLVIGFFIVSIASIATFTAVMSPKIDYGNAPTVLVALASIIIINGIIAYIICRSITDPLGRLTSIVNDIADGNIDMKFKLKRKDEIGILENSLEKLICTFTTLVGEQLKVNKLADEGKLNARCNTEKVNGIYKEILEGTNNMLDNIVLPITEAKGVLGRMAVNDYTVSMRNAYGGQLNELAEAINTVQERIFNVVDIFNRISKGDISRLEEFKKLGKRSDNDELMPACVRMMDTIKELIEEVEALADSTINGILNVRGNENKFEGGYQEVINGMNRTMNAVVKPINEAVDIMQKMAKGDLTANMSEGYKGEYALLSEAINNTIKSFNEVLNNINGAAEQVAAGAKQISDSAQELSQSSTEQASSVEELTASLEQISAQTQQNADNANQANEMGIVAKETALSGNKHMENMLRAMEEINESSNNISKIIKVIDEIAFQTNILALNVAVEAARAGQHGKGFAVVAEEVRNLAARSANAAKETTVLIESSMLKVDDGTKIANDTALALDKIVESVAKVDSLVEEIAIASNEQASAISQINQGIIQVSQVVQTNSATSEESASASEELASQAQLLRNLVNRFELNKMMLKEGVLEELSPEILKMLENMKNEKSKAESSSKIKIDLSDTEFGKY</sequence>
<evidence type="ECO:0000256" key="4">
    <source>
        <dbReference type="SAM" id="Phobius"/>
    </source>
</evidence>
<dbReference type="InterPro" id="IPR004089">
    <property type="entry name" value="MCPsignal_dom"/>
</dbReference>
<feature type="domain" description="Methyl-accepting transducer" evidence="5">
    <location>
        <begin position="347"/>
        <end position="576"/>
    </location>
</feature>
<feature type="transmembrane region" description="Helical" evidence="4">
    <location>
        <begin position="9"/>
        <end position="32"/>
    </location>
</feature>
<keyword evidence="4" id="KW-0812">Transmembrane</keyword>
<dbReference type="AlphaFoldDB" id="A0A1V4IPC3"/>
<evidence type="ECO:0000259" key="5">
    <source>
        <dbReference type="PROSITE" id="PS50111"/>
    </source>
</evidence>
<dbReference type="SMART" id="SM00283">
    <property type="entry name" value="MA"/>
    <property type="match status" value="1"/>
</dbReference>
<accession>A0A1V4IPC3</accession>
<keyword evidence="3" id="KW-0807">Transducer</keyword>
<dbReference type="GO" id="GO:0005886">
    <property type="term" value="C:plasma membrane"/>
    <property type="evidence" value="ECO:0007669"/>
    <property type="project" value="TreeGrafter"/>
</dbReference>
<dbReference type="SUPFAM" id="SSF58104">
    <property type="entry name" value="Methyl-accepting chemotaxis protein (MCP) signaling domain"/>
    <property type="match status" value="1"/>
</dbReference>
<keyword evidence="1" id="KW-0145">Chemotaxis</keyword>
<dbReference type="GO" id="GO:0006935">
    <property type="term" value="P:chemotaxis"/>
    <property type="evidence" value="ECO:0007669"/>
    <property type="project" value="UniProtKB-KW"/>
</dbReference>
<dbReference type="CDD" id="cd11386">
    <property type="entry name" value="MCP_signal"/>
    <property type="match status" value="1"/>
</dbReference>
<organism evidence="7 8">
    <name type="scientific">Clostridium oryzae</name>
    <dbReference type="NCBI Taxonomy" id="1450648"/>
    <lineage>
        <taxon>Bacteria</taxon>
        <taxon>Bacillati</taxon>
        <taxon>Bacillota</taxon>
        <taxon>Clostridia</taxon>
        <taxon>Eubacteriales</taxon>
        <taxon>Clostridiaceae</taxon>
        <taxon>Clostridium</taxon>
    </lineage>
</organism>
<evidence type="ECO:0000256" key="2">
    <source>
        <dbReference type="ARBA" id="ARBA00029447"/>
    </source>
</evidence>
<comment type="similarity">
    <text evidence="2">Belongs to the methyl-accepting chemotaxis (MCP) protein family.</text>
</comment>
<reference evidence="7 8" key="1">
    <citation type="submission" date="2017-03" db="EMBL/GenBank/DDBJ databases">
        <title>Genome sequence of Clostridium oryzae DSM 28571.</title>
        <authorList>
            <person name="Poehlein A."/>
            <person name="Daniel R."/>
        </authorList>
    </citation>
    <scope>NUCLEOTIDE SEQUENCE [LARGE SCALE GENOMIC DNA]</scope>
    <source>
        <strain evidence="7 8">DSM 28571</strain>
    </source>
</reference>
<keyword evidence="8" id="KW-1185">Reference proteome</keyword>
<dbReference type="Gene3D" id="1.20.120.1530">
    <property type="match status" value="2"/>
</dbReference>
<proteinExistence type="inferred from homology"/>
<dbReference type="GO" id="GO:0007165">
    <property type="term" value="P:signal transduction"/>
    <property type="evidence" value="ECO:0007669"/>
    <property type="project" value="UniProtKB-KW"/>
</dbReference>
<feature type="domain" description="HAMP" evidence="6">
    <location>
        <begin position="155"/>
        <end position="207"/>
    </location>
</feature>
<keyword evidence="4" id="KW-0472">Membrane</keyword>
<dbReference type="Pfam" id="PF00015">
    <property type="entry name" value="MCPsignal"/>
    <property type="match status" value="1"/>
</dbReference>
<evidence type="ECO:0000313" key="8">
    <source>
        <dbReference type="Proteomes" id="UP000190080"/>
    </source>
</evidence>
<dbReference type="InterPro" id="IPR051310">
    <property type="entry name" value="MCP_chemotaxis"/>
</dbReference>
<feature type="domain" description="HAMP" evidence="6">
    <location>
        <begin position="64"/>
        <end position="116"/>
    </location>
</feature>
<feature type="transmembrane region" description="Helical" evidence="4">
    <location>
        <begin position="44"/>
        <end position="63"/>
    </location>
</feature>
<dbReference type="STRING" id="1450648.CLORY_19930"/>
<dbReference type="CDD" id="cd06225">
    <property type="entry name" value="HAMP"/>
    <property type="match status" value="2"/>
</dbReference>
<evidence type="ECO:0000259" key="6">
    <source>
        <dbReference type="PROSITE" id="PS50885"/>
    </source>
</evidence>
<keyword evidence="4" id="KW-1133">Transmembrane helix</keyword>
<feature type="domain" description="HAMP" evidence="6">
    <location>
        <begin position="290"/>
        <end position="342"/>
    </location>
</feature>
<protein>
    <submittedName>
        <fullName evidence="7">Methyl-accepting chemotaxis protein III</fullName>
    </submittedName>
</protein>
<name>A0A1V4IPC3_9CLOT</name>
<evidence type="ECO:0000256" key="1">
    <source>
        <dbReference type="ARBA" id="ARBA00022500"/>
    </source>
</evidence>
<dbReference type="InterPro" id="IPR004090">
    <property type="entry name" value="Chemotax_Me-accpt_rcpt"/>
</dbReference>
<dbReference type="PRINTS" id="PR00260">
    <property type="entry name" value="CHEMTRNSDUCR"/>
</dbReference>
<dbReference type="Pfam" id="PF00672">
    <property type="entry name" value="HAMP"/>
    <property type="match status" value="1"/>
</dbReference>
<dbReference type="InterPro" id="IPR003660">
    <property type="entry name" value="HAMP_dom"/>
</dbReference>
<dbReference type="Proteomes" id="UP000190080">
    <property type="component" value="Unassembled WGS sequence"/>
</dbReference>
<dbReference type="FunFam" id="1.10.287.950:FF:000001">
    <property type="entry name" value="Methyl-accepting chemotaxis sensory transducer"/>
    <property type="match status" value="1"/>
</dbReference>
<dbReference type="PROSITE" id="PS50111">
    <property type="entry name" value="CHEMOTAXIS_TRANSDUC_2"/>
    <property type="match status" value="1"/>
</dbReference>